<feature type="transmembrane region" description="Helical" evidence="8">
    <location>
        <begin position="12"/>
        <end position="32"/>
    </location>
</feature>
<sequence length="249" mass="26759">MNTYGQCEKAMDIIFAGLVLFFATTLQGISGFGSGLVAVPILALWFPLTLLTPALSVINIFVAALIYWKNRHAARPSQWKWLIIAGVVASLIAGSLLVSINEQWLKLCLGIVIIAVALIIASGRQLPTAEHTPGYITIGTGSGILNGLMTLGGPPIVLFLANARLPKTQFRATLSLFFLCIALANVLNFSRQGLYTETHLGLIAVLLPCAIIGAALGQRLQHHVSEYRFRQLTIGLMLLSGIIVSLQSL</sequence>
<dbReference type="PANTHER" id="PTHR30269">
    <property type="entry name" value="TRANSMEMBRANE PROTEIN YFCA"/>
    <property type="match status" value="1"/>
</dbReference>
<dbReference type="AlphaFoldDB" id="A0A4R6PPX8"/>
<dbReference type="GO" id="GO:0005886">
    <property type="term" value="C:plasma membrane"/>
    <property type="evidence" value="ECO:0007669"/>
    <property type="project" value="UniProtKB-SubCell"/>
</dbReference>
<comment type="similarity">
    <text evidence="2 8">Belongs to the 4-toluene sulfonate uptake permease (TSUP) (TC 2.A.102) family.</text>
</comment>
<evidence type="ECO:0000256" key="3">
    <source>
        <dbReference type="ARBA" id="ARBA00022448"/>
    </source>
</evidence>
<evidence type="ECO:0000256" key="2">
    <source>
        <dbReference type="ARBA" id="ARBA00009142"/>
    </source>
</evidence>
<dbReference type="Proteomes" id="UP000295531">
    <property type="component" value="Unassembled WGS sequence"/>
</dbReference>
<gene>
    <name evidence="9" type="ORF">DEU29_10172</name>
</gene>
<dbReference type="InterPro" id="IPR052017">
    <property type="entry name" value="TSUP"/>
</dbReference>
<evidence type="ECO:0000256" key="8">
    <source>
        <dbReference type="RuleBase" id="RU363041"/>
    </source>
</evidence>
<evidence type="ECO:0000256" key="1">
    <source>
        <dbReference type="ARBA" id="ARBA00004651"/>
    </source>
</evidence>
<dbReference type="InterPro" id="IPR002781">
    <property type="entry name" value="TM_pro_TauE-like"/>
</dbReference>
<evidence type="ECO:0000313" key="9">
    <source>
        <dbReference type="EMBL" id="TDP40528.1"/>
    </source>
</evidence>
<proteinExistence type="inferred from homology"/>
<keyword evidence="7 8" id="KW-0472">Membrane</keyword>
<feature type="transmembrane region" description="Helical" evidence="8">
    <location>
        <begin position="44"/>
        <end position="67"/>
    </location>
</feature>
<protein>
    <recommendedName>
        <fullName evidence="8">Probable membrane transporter protein</fullName>
    </recommendedName>
</protein>
<dbReference type="Pfam" id="PF01925">
    <property type="entry name" value="TauE"/>
    <property type="match status" value="1"/>
</dbReference>
<comment type="caution">
    <text evidence="9">The sequence shown here is derived from an EMBL/GenBank/DDBJ whole genome shotgun (WGS) entry which is preliminary data.</text>
</comment>
<feature type="transmembrane region" description="Helical" evidence="8">
    <location>
        <begin position="199"/>
        <end position="217"/>
    </location>
</feature>
<comment type="subcellular location">
    <subcellularLocation>
        <location evidence="1 8">Cell membrane</location>
        <topology evidence="1 8">Multi-pass membrane protein</topology>
    </subcellularLocation>
</comment>
<dbReference type="PANTHER" id="PTHR30269:SF37">
    <property type="entry name" value="MEMBRANE TRANSPORTER PROTEIN"/>
    <property type="match status" value="1"/>
</dbReference>
<keyword evidence="10" id="KW-1185">Reference proteome</keyword>
<feature type="transmembrane region" description="Helical" evidence="8">
    <location>
        <begin position="169"/>
        <end position="187"/>
    </location>
</feature>
<feature type="transmembrane region" description="Helical" evidence="8">
    <location>
        <begin position="229"/>
        <end position="246"/>
    </location>
</feature>
<evidence type="ECO:0000313" key="10">
    <source>
        <dbReference type="Proteomes" id="UP000295531"/>
    </source>
</evidence>
<evidence type="ECO:0000256" key="6">
    <source>
        <dbReference type="ARBA" id="ARBA00022989"/>
    </source>
</evidence>
<name>A0A4R6PPX8_9GAMM</name>
<evidence type="ECO:0000256" key="4">
    <source>
        <dbReference type="ARBA" id="ARBA00022475"/>
    </source>
</evidence>
<keyword evidence="6 8" id="KW-1133">Transmembrane helix</keyword>
<feature type="transmembrane region" description="Helical" evidence="8">
    <location>
        <begin position="104"/>
        <end position="123"/>
    </location>
</feature>
<evidence type="ECO:0000256" key="7">
    <source>
        <dbReference type="ARBA" id="ARBA00023136"/>
    </source>
</evidence>
<organism evidence="9 10">
    <name type="scientific">Idiomarina aquatica</name>
    <dbReference type="NCBI Taxonomy" id="1327752"/>
    <lineage>
        <taxon>Bacteria</taxon>
        <taxon>Pseudomonadati</taxon>
        <taxon>Pseudomonadota</taxon>
        <taxon>Gammaproteobacteria</taxon>
        <taxon>Alteromonadales</taxon>
        <taxon>Idiomarinaceae</taxon>
        <taxon>Idiomarina</taxon>
    </lineage>
</organism>
<reference evidence="9 10" key="1">
    <citation type="submission" date="2019-03" db="EMBL/GenBank/DDBJ databases">
        <title>Freshwater and sediment microbial communities from various areas in North America, analyzing microbe dynamics in response to fracking.</title>
        <authorList>
            <person name="Lamendella R."/>
        </authorList>
    </citation>
    <scope>NUCLEOTIDE SEQUENCE [LARGE SCALE GENOMIC DNA]</scope>
    <source>
        <strain evidence="9 10">18_TX</strain>
    </source>
</reference>
<dbReference type="EMBL" id="SNXI01000001">
    <property type="protein sequence ID" value="TDP40528.1"/>
    <property type="molecule type" value="Genomic_DNA"/>
</dbReference>
<accession>A0A4R6PPX8</accession>
<keyword evidence="4 8" id="KW-1003">Cell membrane</keyword>
<feature type="transmembrane region" description="Helical" evidence="8">
    <location>
        <begin position="79"/>
        <end position="98"/>
    </location>
</feature>
<keyword evidence="3" id="KW-0813">Transport</keyword>
<feature type="transmembrane region" description="Helical" evidence="8">
    <location>
        <begin position="135"/>
        <end position="157"/>
    </location>
</feature>
<keyword evidence="5 8" id="KW-0812">Transmembrane</keyword>
<evidence type="ECO:0000256" key="5">
    <source>
        <dbReference type="ARBA" id="ARBA00022692"/>
    </source>
</evidence>